<dbReference type="EMBL" id="MF417901">
    <property type="protein sequence ID" value="ASN70073.1"/>
    <property type="molecule type" value="Genomic_DNA"/>
</dbReference>
<dbReference type="Pfam" id="PF00565">
    <property type="entry name" value="SNase"/>
    <property type="match status" value="1"/>
</dbReference>
<reference evidence="2" key="1">
    <citation type="submission" date="2017-06" db="EMBL/GenBank/DDBJ databases">
        <title>Novel phages from South African skin metaviromes.</title>
        <authorList>
            <person name="van Zyl L.J."/>
            <person name="Abrahams Y."/>
            <person name="Stander E.A."/>
            <person name="Kirby B.M."/>
            <person name="Clavaud C."/>
            <person name="Farcet C."/>
            <person name="Breton L."/>
            <person name="Trindade M.I."/>
        </authorList>
    </citation>
    <scope>NUCLEOTIDE SEQUENCE</scope>
</reference>
<protein>
    <submittedName>
        <fullName evidence="2">Putative nuclease protein</fullName>
    </submittedName>
</protein>
<accession>A0A2H4J7U2</accession>
<dbReference type="Gene3D" id="2.40.50.90">
    <property type="match status" value="1"/>
</dbReference>
<dbReference type="PROSITE" id="PS50830">
    <property type="entry name" value="TNASE_3"/>
    <property type="match status" value="1"/>
</dbReference>
<proteinExistence type="predicted"/>
<evidence type="ECO:0000313" key="2">
    <source>
        <dbReference type="EMBL" id="ASN70073.1"/>
    </source>
</evidence>
<feature type="domain" description="TNase-like" evidence="1">
    <location>
        <begin position="11"/>
        <end position="108"/>
    </location>
</feature>
<organism evidence="2">
    <name type="scientific">uncultured Caudovirales phage</name>
    <dbReference type="NCBI Taxonomy" id="2100421"/>
    <lineage>
        <taxon>Viruses</taxon>
        <taxon>Duplodnaviria</taxon>
        <taxon>Heunggongvirae</taxon>
        <taxon>Uroviricota</taxon>
        <taxon>Caudoviricetes</taxon>
        <taxon>Peduoviridae</taxon>
        <taxon>Maltschvirus</taxon>
        <taxon>Maltschvirus maltsch</taxon>
    </lineage>
</organism>
<dbReference type="InterPro" id="IPR016071">
    <property type="entry name" value="Staphylococal_nuclease_OB-fold"/>
</dbReference>
<dbReference type="SUPFAM" id="SSF50199">
    <property type="entry name" value="Staphylococcal nuclease"/>
    <property type="match status" value="1"/>
</dbReference>
<evidence type="ECO:0000259" key="1">
    <source>
        <dbReference type="PROSITE" id="PS50830"/>
    </source>
</evidence>
<dbReference type="SMART" id="SM00318">
    <property type="entry name" value="SNc"/>
    <property type="match status" value="1"/>
</dbReference>
<name>A0A2H4J7U2_9CAUD</name>
<gene>
    <name evidence="2" type="ORF">9S1_14</name>
</gene>
<dbReference type="InterPro" id="IPR035437">
    <property type="entry name" value="SNase_OB-fold_sf"/>
</dbReference>
<sequence>MFEIDIKNHLYTYKATCTNVVDGDTLDILLDCGFDTYAKRRVRLLGVDTPERGQENYKEATAFTRSCVENKDIYVQTYKSDVFGRYLANVWYEDGKRSLNDELRNAGLLKENSKWNEG</sequence>